<evidence type="ECO:0000259" key="14">
    <source>
        <dbReference type="Pfam" id="PF02932"/>
    </source>
</evidence>
<evidence type="ECO:0000256" key="10">
    <source>
        <dbReference type="ARBA" id="ARBA00023303"/>
    </source>
</evidence>
<dbReference type="InterPro" id="IPR038050">
    <property type="entry name" value="Neuro_actylchol_rec"/>
</dbReference>
<keyword evidence="9 11" id="KW-0472">Membrane</keyword>
<dbReference type="AlphaFoldDB" id="A0A915P8J4"/>
<accession>A0A915P8J4</accession>
<dbReference type="PROSITE" id="PS00236">
    <property type="entry name" value="NEUROTR_ION_CHANNEL"/>
    <property type="match status" value="1"/>
</dbReference>
<feature type="domain" description="Neurotransmitter-gated ion-channel ligand-binding" evidence="13">
    <location>
        <begin position="96"/>
        <end position="306"/>
    </location>
</feature>
<dbReference type="Gene3D" id="1.20.58.390">
    <property type="entry name" value="Neurotransmitter-gated ion-channel transmembrane domain"/>
    <property type="match status" value="1"/>
</dbReference>
<dbReference type="PANTHER" id="PTHR18945">
    <property type="entry name" value="NEUROTRANSMITTER GATED ION CHANNEL"/>
    <property type="match status" value="1"/>
</dbReference>
<keyword evidence="3 11" id="KW-0813">Transport</keyword>
<dbReference type="Gene3D" id="2.70.170.10">
    <property type="entry name" value="Neurotransmitter-gated ion-channel ligand-binding domain"/>
    <property type="match status" value="1"/>
</dbReference>
<dbReference type="Pfam" id="PF02932">
    <property type="entry name" value="Neur_chan_memb"/>
    <property type="match status" value="1"/>
</dbReference>
<evidence type="ECO:0000256" key="1">
    <source>
        <dbReference type="ARBA" id="ARBA00004141"/>
    </source>
</evidence>
<organism evidence="15 16">
    <name type="scientific">Meloidogyne floridensis</name>
    <dbReference type="NCBI Taxonomy" id="298350"/>
    <lineage>
        <taxon>Eukaryota</taxon>
        <taxon>Metazoa</taxon>
        <taxon>Ecdysozoa</taxon>
        <taxon>Nematoda</taxon>
        <taxon>Chromadorea</taxon>
        <taxon>Rhabditida</taxon>
        <taxon>Tylenchina</taxon>
        <taxon>Tylenchomorpha</taxon>
        <taxon>Tylenchoidea</taxon>
        <taxon>Meloidogynidae</taxon>
        <taxon>Meloidogyninae</taxon>
        <taxon>Meloidogyne</taxon>
    </lineage>
</organism>
<evidence type="ECO:0000313" key="16">
    <source>
        <dbReference type="WBParaSite" id="scf7180000423413.g10912"/>
    </source>
</evidence>
<keyword evidence="4" id="KW-1003">Cell membrane</keyword>
<dbReference type="WBParaSite" id="scf7180000423413.g10912">
    <property type="protein sequence ID" value="scf7180000423413.g10912"/>
    <property type="gene ID" value="scf7180000423413.g10912"/>
</dbReference>
<dbReference type="InterPro" id="IPR036719">
    <property type="entry name" value="Neuro-gated_channel_TM_sf"/>
</dbReference>
<dbReference type="InterPro" id="IPR006028">
    <property type="entry name" value="GABAA/Glycine_rcpt"/>
</dbReference>
<feature type="chain" id="PRO_5038156888" evidence="11">
    <location>
        <begin position="23"/>
        <end position="675"/>
    </location>
</feature>
<evidence type="ECO:0000256" key="11">
    <source>
        <dbReference type="RuleBase" id="RU000687"/>
    </source>
</evidence>
<evidence type="ECO:0000256" key="4">
    <source>
        <dbReference type="ARBA" id="ARBA00022475"/>
    </source>
</evidence>
<feature type="region of interest" description="Disordered" evidence="12">
    <location>
        <begin position="38"/>
        <end position="66"/>
    </location>
</feature>
<keyword evidence="10 11" id="KW-0407">Ion channel</keyword>
<evidence type="ECO:0000256" key="5">
    <source>
        <dbReference type="ARBA" id="ARBA00022692"/>
    </source>
</evidence>
<dbReference type="SUPFAM" id="SSF63712">
    <property type="entry name" value="Nicotinic receptor ligand binding domain-like"/>
    <property type="match status" value="1"/>
</dbReference>
<comment type="subcellular location">
    <subcellularLocation>
        <location evidence="2">Cell membrane</location>
    </subcellularLocation>
    <subcellularLocation>
        <location evidence="1">Membrane</location>
        <topology evidence="1">Multi-pass membrane protein</topology>
    </subcellularLocation>
</comment>
<evidence type="ECO:0000256" key="3">
    <source>
        <dbReference type="ARBA" id="ARBA00022448"/>
    </source>
</evidence>
<evidence type="ECO:0000256" key="2">
    <source>
        <dbReference type="ARBA" id="ARBA00004236"/>
    </source>
</evidence>
<evidence type="ECO:0000256" key="9">
    <source>
        <dbReference type="ARBA" id="ARBA00023136"/>
    </source>
</evidence>
<dbReference type="CDD" id="cd19049">
    <property type="entry name" value="LGIC_TM_anion"/>
    <property type="match status" value="1"/>
</dbReference>
<feature type="domain" description="Neurotransmitter-gated ion-channel transmembrane" evidence="14">
    <location>
        <begin position="315"/>
        <end position="444"/>
    </location>
</feature>
<dbReference type="InterPro" id="IPR006029">
    <property type="entry name" value="Neurotrans-gated_channel_TM"/>
</dbReference>
<comment type="similarity">
    <text evidence="11">Belongs to the ligand-gated ion channel (TC 1.A.9) family.</text>
</comment>
<dbReference type="InterPro" id="IPR006202">
    <property type="entry name" value="Neur_chan_lig-bd"/>
</dbReference>
<dbReference type="InterPro" id="IPR036734">
    <property type="entry name" value="Neur_chan_lig-bd_sf"/>
</dbReference>
<dbReference type="CDD" id="cd18990">
    <property type="entry name" value="LGIC_ECD_GABAAR"/>
    <property type="match status" value="1"/>
</dbReference>
<reference evidence="16" key="1">
    <citation type="submission" date="2022-11" db="UniProtKB">
        <authorList>
            <consortium name="WormBaseParasite"/>
        </authorList>
    </citation>
    <scope>IDENTIFICATION</scope>
</reference>
<protein>
    <submittedName>
        <fullName evidence="16">Uncharacterized protein</fullName>
    </submittedName>
</protein>
<feature type="transmembrane region" description="Helical" evidence="11">
    <location>
        <begin position="337"/>
        <end position="353"/>
    </location>
</feature>
<dbReference type="PRINTS" id="PR00253">
    <property type="entry name" value="GABAARECEPTR"/>
</dbReference>
<dbReference type="GO" id="GO:0004888">
    <property type="term" value="F:transmembrane signaling receptor activity"/>
    <property type="evidence" value="ECO:0007669"/>
    <property type="project" value="InterPro"/>
</dbReference>
<keyword evidence="6 11" id="KW-0732">Signal</keyword>
<feature type="transmembrane region" description="Helical" evidence="11">
    <location>
        <begin position="373"/>
        <end position="395"/>
    </location>
</feature>
<keyword evidence="7 11" id="KW-1133">Transmembrane helix</keyword>
<evidence type="ECO:0000256" key="8">
    <source>
        <dbReference type="ARBA" id="ARBA00023065"/>
    </source>
</evidence>
<evidence type="ECO:0000313" key="15">
    <source>
        <dbReference type="Proteomes" id="UP000887560"/>
    </source>
</evidence>
<feature type="compositionally biased region" description="Low complexity" evidence="12">
    <location>
        <begin position="43"/>
        <end position="66"/>
    </location>
</feature>
<name>A0A915P8J4_9BILA</name>
<sequence length="675" mass="77536">MFAQHFLKYLCFSLLFFSFAEQQNVFASQQKHAKTSLFKGNEQQKQQPKTSKQPPKQAKTSKQTKTTLFTTTKTPKTLKTTQQPPCLLQDSVHRKSVLTDVLSGYDKTVLPSNESVVVSVELTVQASCVFGWDISTISEITGSFVADVWFSQIWLDPRLEYWNYSCKSNLSLDSSVADKLWTPNVCFVNSKETKVHRSPSNNVLLIIYPNGTIWLNYRVRVSGPCTFTLSQFPLDHQECVLIFESYSYNIAEVRLIWQEWAPVTIPPPEALQLPDFHFYNVSWETQMNEYTAGAWDQLKVTFRFKRLYGYYILQMYLPTYLSVFISWIAFWLDSRALPARITLGVSSLMALTFQFGNVVKNLPRVSFVKAIDLWFFVCVSFIFSSLVELAIVGFAEKRLDQKRQKSKRSWRKQTIKNNNNSTIKSFASTSSESTCTNPNLYLPNSITQNGHSPIVIDKWPEGPQKAALFNKVSRSLSPRERRKRYSLLESPSRIHTSNRIHTSPVDYFFFVKMNKRPHTSTDNLGNDSSPTNPPYSKKQLLLKTITELDFTGFVDAPPSDPNLPEYARTMIINQQKMLKQLNGLLRVASELLTEQKTFDDSFEQRQREHLLVITGLPESTEQQPMDRAASDNRNVRQILNELNIDRCLPSAVFRLGKQREPGSKPRPIKVQFPCT</sequence>
<dbReference type="SUPFAM" id="SSF90112">
    <property type="entry name" value="Neurotransmitter-gated ion-channel transmembrane pore"/>
    <property type="match status" value="1"/>
</dbReference>
<keyword evidence="15" id="KW-1185">Reference proteome</keyword>
<dbReference type="GO" id="GO:0005230">
    <property type="term" value="F:extracellular ligand-gated monoatomic ion channel activity"/>
    <property type="evidence" value="ECO:0007669"/>
    <property type="project" value="InterPro"/>
</dbReference>
<evidence type="ECO:0000259" key="13">
    <source>
        <dbReference type="Pfam" id="PF02931"/>
    </source>
</evidence>
<keyword evidence="8 11" id="KW-0406">Ion transport</keyword>
<dbReference type="Pfam" id="PF02931">
    <property type="entry name" value="Neur_chan_LBD"/>
    <property type="match status" value="1"/>
</dbReference>
<dbReference type="FunFam" id="2.70.170.10:FF:000034">
    <property type="entry name" value="Ligand-Gated ion Channel"/>
    <property type="match status" value="1"/>
</dbReference>
<feature type="signal peptide" evidence="11">
    <location>
        <begin position="1"/>
        <end position="22"/>
    </location>
</feature>
<proteinExistence type="inferred from homology"/>
<evidence type="ECO:0000256" key="12">
    <source>
        <dbReference type="SAM" id="MobiDB-lite"/>
    </source>
</evidence>
<keyword evidence="5 11" id="KW-0812">Transmembrane</keyword>
<dbReference type="GO" id="GO:0005886">
    <property type="term" value="C:plasma membrane"/>
    <property type="evidence" value="ECO:0007669"/>
    <property type="project" value="UniProtKB-SubCell"/>
</dbReference>
<evidence type="ECO:0000256" key="6">
    <source>
        <dbReference type="ARBA" id="ARBA00022729"/>
    </source>
</evidence>
<feature type="transmembrane region" description="Helical" evidence="11">
    <location>
        <begin position="308"/>
        <end position="330"/>
    </location>
</feature>
<evidence type="ECO:0000256" key="7">
    <source>
        <dbReference type="ARBA" id="ARBA00022989"/>
    </source>
</evidence>
<dbReference type="PRINTS" id="PR00252">
    <property type="entry name" value="NRIONCHANNEL"/>
</dbReference>
<comment type="caution">
    <text evidence="11">Lacks conserved residue(s) required for the propagation of feature annotation.</text>
</comment>
<dbReference type="InterPro" id="IPR018000">
    <property type="entry name" value="Neurotransmitter_ion_chnl_CS"/>
</dbReference>
<dbReference type="Proteomes" id="UP000887560">
    <property type="component" value="Unplaced"/>
</dbReference>
<dbReference type="InterPro" id="IPR006201">
    <property type="entry name" value="Neur_channel"/>
</dbReference>